<gene>
    <name evidence="1" type="ORF">N7498_000546</name>
</gene>
<sequence length="209" mass="23251">MTTTTPTLPATESNEDRTRLVPPHIGRHVLPNSPLFVKLSRHACCNRLAIRDNILKIKKPYGDLLADVLTYRAFLESSLESIVLERIERNDEIYIGVLAARGYEFTVAILAVHALEAAVVPMTTKNPVEKAAYFEQKAFHSSSASNLAHWVKDRFASLASSTGQILESPKPPITEKLTRFPITSAPVAIHNCFRKGPLLYLLILMDEST</sequence>
<dbReference type="AlphaFoldDB" id="A0A9W9TD59"/>
<reference evidence="1" key="1">
    <citation type="submission" date="2022-12" db="EMBL/GenBank/DDBJ databases">
        <authorList>
            <person name="Petersen C."/>
        </authorList>
    </citation>
    <scope>NUCLEOTIDE SEQUENCE</scope>
    <source>
        <strain evidence="1">IBT 15544</strain>
    </source>
</reference>
<dbReference type="OrthoDB" id="6614653at2759"/>
<name>A0A9W9TD59_9EURO</name>
<accession>A0A9W9TD59</accession>
<keyword evidence="2" id="KW-1185">Reference proteome</keyword>
<evidence type="ECO:0000313" key="2">
    <source>
        <dbReference type="Proteomes" id="UP001150904"/>
    </source>
</evidence>
<comment type="caution">
    <text evidence="1">The sequence shown here is derived from an EMBL/GenBank/DDBJ whole genome shotgun (WGS) entry which is preliminary data.</text>
</comment>
<dbReference type="Proteomes" id="UP001150904">
    <property type="component" value="Unassembled WGS sequence"/>
</dbReference>
<organism evidence="1 2">
    <name type="scientific">Penicillium cinerascens</name>
    <dbReference type="NCBI Taxonomy" id="70096"/>
    <lineage>
        <taxon>Eukaryota</taxon>
        <taxon>Fungi</taxon>
        <taxon>Dikarya</taxon>
        <taxon>Ascomycota</taxon>
        <taxon>Pezizomycotina</taxon>
        <taxon>Eurotiomycetes</taxon>
        <taxon>Eurotiomycetidae</taxon>
        <taxon>Eurotiales</taxon>
        <taxon>Aspergillaceae</taxon>
        <taxon>Penicillium</taxon>
    </lineage>
</organism>
<evidence type="ECO:0000313" key="1">
    <source>
        <dbReference type="EMBL" id="KAJ5218447.1"/>
    </source>
</evidence>
<protein>
    <submittedName>
        <fullName evidence="1">Uncharacterized protein</fullName>
    </submittedName>
</protein>
<reference evidence="1" key="2">
    <citation type="journal article" date="2023" name="IMA Fungus">
        <title>Comparative genomic study of the Penicillium genus elucidates a diverse pangenome and 15 lateral gene transfer events.</title>
        <authorList>
            <person name="Petersen C."/>
            <person name="Sorensen T."/>
            <person name="Nielsen M.R."/>
            <person name="Sondergaard T.E."/>
            <person name="Sorensen J.L."/>
            <person name="Fitzpatrick D.A."/>
            <person name="Frisvad J.C."/>
            <person name="Nielsen K.L."/>
        </authorList>
    </citation>
    <scope>NUCLEOTIDE SEQUENCE</scope>
    <source>
        <strain evidence="1">IBT 15544</strain>
    </source>
</reference>
<dbReference type="RefSeq" id="XP_058313020.1">
    <property type="nucleotide sequence ID" value="XM_058447609.1"/>
</dbReference>
<dbReference type="GeneID" id="83174909"/>
<proteinExistence type="predicted"/>
<dbReference type="EMBL" id="JAPQKR010000004">
    <property type="protein sequence ID" value="KAJ5218447.1"/>
    <property type="molecule type" value="Genomic_DNA"/>
</dbReference>